<evidence type="ECO:0000313" key="2">
    <source>
        <dbReference type="EMBL" id="MDM5271782.1"/>
    </source>
</evidence>
<dbReference type="EMBL" id="JAQIBD010000002">
    <property type="protein sequence ID" value="MDM5271782.1"/>
    <property type="molecule type" value="Genomic_DNA"/>
</dbReference>
<protein>
    <submittedName>
        <fullName evidence="2">Uncharacterized protein</fullName>
    </submittedName>
</protein>
<evidence type="ECO:0000313" key="3">
    <source>
        <dbReference type="Proteomes" id="UP001169069"/>
    </source>
</evidence>
<feature type="chain" id="PRO_5045841374" evidence="1">
    <location>
        <begin position="20"/>
        <end position="218"/>
    </location>
</feature>
<name>A0ABT7QY67_9BACT</name>
<keyword evidence="1" id="KW-0732">Signal</keyword>
<dbReference type="Proteomes" id="UP001169069">
    <property type="component" value="Unassembled WGS sequence"/>
</dbReference>
<accession>A0ABT7QY67</accession>
<comment type="caution">
    <text evidence="2">The sequence shown here is derived from an EMBL/GenBank/DDBJ whole genome shotgun (WGS) entry which is preliminary data.</text>
</comment>
<evidence type="ECO:0000256" key="1">
    <source>
        <dbReference type="SAM" id="SignalP"/>
    </source>
</evidence>
<reference evidence="2" key="1">
    <citation type="submission" date="2023-01" db="EMBL/GenBank/DDBJ databases">
        <title>Sulfurovum sp. zt1-1 genome assembly.</title>
        <authorList>
            <person name="Wang J."/>
        </authorList>
    </citation>
    <scope>NUCLEOTIDE SEQUENCE</scope>
    <source>
        <strain evidence="2">Zt1-1</strain>
    </source>
</reference>
<organism evidence="2 3">
    <name type="scientific">Sulfurovum zhangzhouensis</name>
    <dbReference type="NCBI Taxonomy" id="3019067"/>
    <lineage>
        <taxon>Bacteria</taxon>
        <taxon>Pseudomonadati</taxon>
        <taxon>Campylobacterota</taxon>
        <taxon>Epsilonproteobacteria</taxon>
        <taxon>Campylobacterales</taxon>
        <taxon>Sulfurovaceae</taxon>
        <taxon>Sulfurovum</taxon>
    </lineage>
</organism>
<sequence length="218" mass="24652">MTRLFLCIPLLLLSPSLFAQTCEDKVHKLHWVENAEPRKDALIALTSGNIKLIAVYGYTLLMPGVEESKIANARKTGNFTVIEGTGDALCSDEYARLNRIAYKYAKIYNETLAKNTTVLETVILGDWCAGSENAFHEEFSLTIEDGEHIFSSWLHHRPAVSGKWVLKGKTFTIYKSSGLIHIYIIEKATPKKLILKEKDYEPETYVREECISVPLPKE</sequence>
<dbReference type="RefSeq" id="WP_289413509.1">
    <property type="nucleotide sequence ID" value="NZ_JAQIBD010000002.1"/>
</dbReference>
<proteinExistence type="predicted"/>
<gene>
    <name evidence="2" type="ORF">PGH07_06305</name>
</gene>
<keyword evidence="3" id="KW-1185">Reference proteome</keyword>
<feature type="signal peptide" evidence="1">
    <location>
        <begin position="1"/>
        <end position="19"/>
    </location>
</feature>